<accession>N0E492</accession>
<dbReference type="AlphaFoldDB" id="N0E492"/>
<dbReference type="EMBL" id="CAIZ01000133">
    <property type="protein sequence ID" value="CCH70635.1"/>
    <property type="molecule type" value="Genomic_DNA"/>
</dbReference>
<dbReference type="Gene3D" id="3.50.50.60">
    <property type="entry name" value="FAD/NAD(P)-binding domain"/>
    <property type="match status" value="1"/>
</dbReference>
<evidence type="ECO:0000313" key="3">
    <source>
        <dbReference type="Proteomes" id="UP000013167"/>
    </source>
</evidence>
<feature type="domain" description="Amine oxidase" evidence="1">
    <location>
        <begin position="16"/>
        <end position="75"/>
    </location>
</feature>
<dbReference type="HOGENOM" id="CLU_1844134_0_0_11"/>
<dbReference type="GO" id="GO:0016491">
    <property type="term" value="F:oxidoreductase activity"/>
    <property type="evidence" value="ECO:0007669"/>
    <property type="project" value="InterPro"/>
</dbReference>
<dbReference type="InterPro" id="IPR002937">
    <property type="entry name" value="Amino_oxidase"/>
</dbReference>
<dbReference type="eggNOG" id="COG1233">
    <property type="taxonomic scope" value="Bacteria"/>
</dbReference>
<dbReference type="Proteomes" id="UP000013167">
    <property type="component" value="Unassembled WGS sequence"/>
</dbReference>
<gene>
    <name evidence="2" type="ORF">BN10_620016</name>
</gene>
<dbReference type="STRING" id="1193181.BN10_620016"/>
<organism evidence="2 3">
    <name type="scientific">Phycicoccus elongatus Lp2</name>
    <dbReference type="NCBI Taxonomy" id="1193181"/>
    <lineage>
        <taxon>Bacteria</taxon>
        <taxon>Bacillati</taxon>
        <taxon>Actinomycetota</taxon>
        <taxon>Actinomycetes</taxon>
        <taxon>Micrococcales</taxon>
        <taxon>Intrasporangiaceae</taxon>
        <taxon>Phycicoccus</taxon>
    </lineage>
</organism>
<dbReference type="PANTHER" id="PTHR42841">
    <property type="entry name" value="AMINE OXIDASE"/>
    <property type="match status" value="1"/>
</dbReference>
<comment type="caution">
    <text evidence="2">The sequence shown here is derived from an EMBL/GenBank/DDBJ whole genome shotgun (WGS) entry which is preliminary data.</text>
</comment>
<dbReference type="SUPFAM" id="SSF51905">
    <property type="entry name" value="FAD/NAD(P)-binding domain"/>
    <property type="match status" value="1"/>
</dbReference>
<keyword evidence="3" id="KW-1185">Reference proteome</keyword>
<reference evidence="2 3" key="1">
    <citation type="journal article" date="2013" name="ISME J.">
        <title>A metabolic model for members of the genus Tetrasphaera involved in enhanced biological phosphorus removal.</title>
        <authorList>
            <person name="Kristiansen R."/>
            <person name="Nguyen H.T.T."/>
            <person name="Saunders A.M."/>
            <person name="Nielsen J.L."/>
            <person name="Wimmer R."/>
            <person name="Le V.Q."/>
            <person name="McIlroy S.J."/>
            <person name="Petrovski S."/>
            <person name="Seviour R.J."/>
            <person name="Calteau A."/>
            <person name="Nielsen K.L."/>
            <person name="Nielsen P.H."/>
        </authorList>
    </citation>
    <scope>NUCLEOTIDE SEQUENCE [LARGE SCALE GENOMIC DNA]</scope>
    <source>
        <strain evidence="2 3">Lp2</strain>
    </source>
</reference>
<sequence>MWDLQESDVVIVGAGLAGLRCASVLEHAGLSVTVLEASDAVGGRVRTDVIDGFRCDRGFQVLNPSYPQVKSAIDIDALDLKRFDAGLRVRTSYGVETIADPCEPRTFCQRHSPVACSRLATWWVWRVGWLLRSPRHNMR</sequence>
<name>N0E492_9MICO</name>
<dbReference type="Pfam" id="PF01593">
    <property type="entry name" value="Amino_oxidase"/>
    <property type="match status" value="1"/>
</dbReference>
<proteinExistence type="predicted"/>
<protein>
    <submittedName>
        <fullName evidence="2">Amine oxidase</fullName>
    </submittedName>
</protein>
<evidence type="ECO:0000259" key="1">
    <source>
        <dbReference type="Pfam" id="PF01593"/>
    </source>
</evidence>
<dbReference type="PRINTS" id="PR00419">
    <property type="entry name" value="ADXRDTASE"/>
</dbReference>
<dbReference type="InterPro" id="IPR036188">
    <property type="entry name" value="FAD/NAD-bd_sf"/>
</dbReference>
<evidence type="ECO:0000313" key="2">
    <source>
        <dbReference type="EMBL" id="CCH70635.1"/>
    </source>
</evidence>